<evidence type="ECO:0000256" key="1">
    <source>
        <dbReference type="SAM" id="MobiDB-lite"/>
    </source>
</evidence>
<feature type="region of interest" description="Disordered" evidence="1">
    <location>
        <begin position="234"/>
        <end position="265"/>
    </location>
</feature>
<comment type="caution">
    <text evidence="3">The sequence shown here is derived from an EMBL/GenBank/DDBJ whole genome shotgun (WGS) entry which is preliminary data.</text>
</comment>
<dbReference type="Proteomes" id="UP000637423">
    <property type="component" value="Unassembled WGS sequence"/>
</dbReference>
<protein>
    <recommendedName>
        <fullName evidence="5">Lipoprotein</fullName>
    </recommendedName>
</protein>
<sequence length="417" mass="44342">MKNLISCLMVSSLLLLSGCVSIVKSEKVGENSKESKEAKEAKGAQGAQAAKGAKGAKGLHYFLPQPVIQMTPKIDGSMEVEVVYWPDTNNEYVVTAESYLGKYTLDLNIDKSGFLGSVSLEADSSGIAKQALDSATELRVAKMNATKERAKTEAADAKAKEEKQASAIAAADAAVKKAQLDLAIAQSKLDLLMDTKGAPTPPTDINAQILVAQIDLASKQVSLNHAISDKSQIASSNGVASKGDNANAPGDDQVEKTKSAPTAPEPSFFLVRMNAKSVSLEPAFTQSYRETWTPPLPPKKADPELIIKVISPVARLKGGRGPVSVVTANQPLRDVTFDSFTLPTKAPPPMIAVQSDGLTVNIHMSDKTPRGDYSLKLNFTTTAKFDEVEAFNAKADGKGVTKMKLTPALRTVTVRVE</sequence>
<gene>
    <name evidence="3" type="ORF">GCM10011396_45890</name>
</gene>
<evidence type="ECO:0000313" key="3">
    <source>
        <dbReference type="EMBL" id="GGC93436.1"/>
    </source>
</evidence>
<keyword evidence="2" id="KW-0732">Signal</keyword>
<evidence type="ECO:0000256" key="2">
    <source>
        <dbReference type="SAM" id="SignalP"/>
    </source>
</evidence>
<dbReference type="PROSITE" id="PS51257">
    <property type="entry name" value="PROKAR_LIPOPROTEIN"/>
    <property type="match status" value="1"/>
</dbReference>
<feature type="chain" id="PRO_5037056765" description="Lipoprotein" evidence="2">
    <location>
        <begin position="23"/>
        <end position="417"/>
    </location>
</feature>
<reference evidence="3" key="1">
    <citation type="journal article" date="2014" name="Int. J. Syst. Evol. Microbiol.">
        <title>Complete genome sequence of Corynebacterium casei LMG S-19264T (=DSM 44701T), isolated from a smear-ripened cheese.</title>
        <authorList>
            <consortium name="US DOE Joint Genome Institute (JGI-PGF)"/>
            <person name="Walter F."/>
            <person name="Albersmeier A."/>
            <person name="Kalinowski J."/>
            <person name="Ruckert C."/>
        </authorList>
    </citation>
    <scope>NUCLEOTIDE SEQUENCE</scope>
    <source>
        <strain evidence="3">CGMCC 1.10998</strain>
    </source>
</reference>
<feature type="signal peptide" evidence="2">
    <location>
        <begin position="1"/>
        <end position="22"/>
    </location>
</feature>
<reference evidence="3" key="2">
    <citation type="submission" date="2020-09" db="EMBL/GenBank/DDBJ databases">
        <authorList>
            <person name="Sun Q."/>
            <person name="Zhou Y."/>
        </authorList>
    </citation>
    <scope>NUCLEOTIDE SEQUENCE</scope>
    <source>
        <strain evidence="3">CGMCC 1.10998</strain>
    </source>
</reference>
<dbReference type="AlphaFoldDB" id="A0A916UY44"/>
<accession>A0A916UY44</accession>
<dbReference type="EMBL" id="BMED01000006">
    <property type="protein sequence ID" value="GGC93436.1"/>
    <property type="molecule type" value="Genomic_DNA"/>
</dbReference>
<keyword evidence="4" id="KW-1185">Reference proteome</keyword>
<name>A0A916UY44_9BURK</name>
<organism evidence="3 4">
    <name type="scientific">Undibacterium terreum</name>
    <dbReference type="NCBI Taxonomy" id="1224302"/>
    <lineage>
        <taxon>Bacteria</taxon>
        <taxon>Pseudomonadati</taxon>
        <taxon>Pseudomonadota</taxon>
        <taxon>Betaproteobacteria</taxon>
        <taxon>Burkholderiales</taxon>
        <taxon>Oxalobacteraceae</taxon>
        <taxon>Undibacterium</taxon>
    </lineage>
</organism>
<dbReference type="RefSeq" id="WP_188568489.1">
    <property type="nucleotide sequence ID" value="NZ_BMED01000006.1"/>
</dbReference>
<proteinExistence type="predicted"/>
<evidence type="ECO:0008006" key="5">
    <source>
        <dbReference type="Google" id="ProtNLM"/>
    </source>
</evidence>
<evidence type="ECO:0000313" key="4">
    <source>
        <dbReference type="Proteomes" id="UP000637423"/>
    </source>
</evidence>